<keyword evidence="3" id="KW-0378">Hydrolase</keyword>
<keyword evidence="1" id="KW-0812">Transmembrane</keyword>
<dbReference type="InterPro" id="IPR001223">
    <property type="entry name" value="Glyco_hydro18_cat"/>
</dbReference>
<protein>
    <submittedName>
        <fullName evidence="3">Glycoside hydrolase</fullName>
    </submittedName>
</protein>
<dbReference type="SMART" id="SM00636">
    <property type="entry name" value="Glyco_18"/>
    <property type="match status" value="1"/>
</dbReference>
<gene>
    <name evidence="3" type="ORF">IAB60_13690</name>
</gene>
<reference evidence="3" key="2">
    <citation type="journal article" date="2021" name="PeerJ">
        <title>Extensive microbial diversity within the chicken gut microbiome revealed by metagenomics and culture.</title>
        <authorList>
            <person name="Gilroy R."/>
            <person name="Ravi A."/>
            <person name="Getino M."/>
            <person name="Pursley I."/>
            <person name="Horton D.L."/>
            <person name="Alikhan N.F."/>
            <person name="Baker D."/>
            <person name="Gharbi K."/>
            <person name="Hall N."/>
            <person name="Watson M."/>
            <person name="Adriaenssens E.M."/>
            <person name="Foster-Nyarko E."/>
            <person name="Jarju S."/>
            <person name="Secka A."/>
            <person name="Antonio M."/>
            <person name="Oren A."/>
            <person name="Chaudhuri R.R."/>
            <person name="La Ragione R."/>
            <person name="Hildebrand F."/>
            <person name="Pallen M.J."/>
        </authorList>
    </citation>
    <scope>NUCLEOTIDE SEQUENCE</scope>
    <source>
        <strain evidence="3">CHK123-3438</strain>
    </source>
</reference>
<dbReference type="InterPro" id="IPR029070">
    <property type="entry name" value="Chitinase_insertion_sf"/>
</dbReference>
<sequence length="550" mass="62526">MKKIVPVLIMIGMALCVFIGYLGYRAVQKYWPTKEPADLEAYYKVSGQETAIFLNNELQEETGFFQNGQVYLPASWINDHINERFYWDENEQLLVYALPESIVYADLETKSSKGAPYIQISEGKAYLSAELTASYTDIRVSAFTADAVKRIFIDTTWDAEEWHTLRRSGAVRELGGVKSPVIVQEEEGTSVLVLEEMDRWSKVRTADGHIGYLENRRLGDTDTITYVSTFEEPVYRNISMDEKVCLAWHQVTSQSANRTIESLLENTRGINVISPTWFSLTDNEGNFSSLADSSYVEYLHERGIQVWALLDNFSDNVQSEVLLSKTSTRRKLIDGLMEEVKQYNLDGLNLDFEGLKESAGPHYIQFIRELSVSCRQEGIVLSVDNYVPAAYNSFYNRREQGIVADYVIVMGYDEHYAGGEPGPVASYSYVKQGIEDTLELVPKEKVINAVPFYTRVWKESTEGRSSDALGIADAKDWAEQKGVELVWQDDLGLYYGEIDDEGVRKQVWMEEERSLGLKMDLIRENDLAGVACWKLGFEPASVWDVIKVNE</sequence>
<dbReference type="Gene3D" id="2.30.30.40">
    <property type="entry name" value="SH3 Domains"/>
    <property type="match status" value="1"/>
</dbReference>
<accession>A0A9D1GMQ7</accession>
<dbReference type="AlphaFoldDB" id="A0A9D1GMQ7"/>
<comment type="caution">
    <text evidence="3">The sequence shown here is derived from an EMBL/GenBank/DDBJ whole genome shotgun (WGS) entry which is preliminary data.</text>
</comment>
<dbReference type="Pfam" id="PF00704">
    <property type="entry name" value="Glyco_hydro_18"/>
    <property type="match status" value="1"/>
</dbReference>
<dbReference type="InterPro" id="IPR011583">
    <property type="entry name" value="Chitinase_II/V-like_cat"/>
</dbReference>
<dbReference type="InterPro" id="IPR017853">
    <property type="entry name" value="GH"/>
</dbReference>
<dbReference type="SUPFAM" id="SSF51445">
    <property type="entry name" value="(Trans)glycosidases"/>
    <property type="match status" value="1"/>
</dbReference>
<feature type="domain" description="GH18" evidence="2">
    <location>
        <begin position="242"/>
        <end position="550"/>
    </location>
</feature>
<keyword evidence="1" id="KW-0472">Membrane</keyword>
<name>A0A9D1GMQ7_9FIRM</name>
<evidence type="ECO:0000256" key="1">
    <source>
        <dbReference type="SAM" id="Phobius"/>
    </source>
</evidence>
<evidence type="ECO:0000313" key="3">
    <source>
        <dbReference type="EMBL" id="HIT43124.1"/>
    </source>
</evidence>
<dbReference type="Proteomes" id="UP000886860">
    <property type="component" value="Unassembled WGS sequence"/>
</dbReference>
<organism evidence="3 4">
    <name type="scientific">Candidatus Caccovicinus merdipullorum</name>
    <dbReference type="NCBI Taxonomy" id="2840724"/>
    <lineage>
        <taxon>Bacteria</taxon>
        <taxon>Bacillati</taxon>
        <taxon>Bacillota</taxon>
        <taxon>Clostridia</taxon>
        <taxon>Eubacteriales</taxon>
        <taxon>Candidatus Caccovicinus</taxon>
    </lineage>
</organism>
<dbReference type="PANTHER" id="PTHR46066">
    <property type="entry name" value="CHITINASE DOMAIN-CONTAINING PROTEIN 1 FAMILY MEMBER"/>
    <property type="match status" value="1"/>
</dbReference>
<dbReference type="GO" id="GO:0005975">
    <property type="term" value="P:carbohydrate metabolic process"/>
    <property type="evidence" value="ECO:0007669"/>
    <property type="project" value="InterPro"/>
</dbReference>
<dbReference type="Gene3D" id="3.10.50.10">
    <property type="match status" value="1"/>
</dbReference>
<evidence type="ECO:0000259" key="2">
    <source>
        <dbReference type="PROSITE" id="PS51910"/>
    </source>
</evidence>
<evidence type="ECO:0000313" key="4">
    <source>
        <dbReference type="Proteomes" id="UP000886860"/>
    </source>
</evidence>
<keyword evidence="1" id="KW-1133">Transmembrane helix</keyword>
<dbReference type="GO" id="GO:0008061">
    <property type="term" value="F:chitin binding"/>
    <property type="evidence" value="ECO:0007669"/>
    <property type="project" value="InterPro"/>
</dbReference>
<proteinExistence type="predicted"/>
<dbReference type="PROSITE" id="PS51910">
    <property type="entry name" value="GH18_2"/>
    <property type="match status" value="1"/>
</dbReference>
<dbReference type="GO" id="GO:0016787">
    <property type="term" value="F:hydrolase activity"/>
    <property type="evidence" value="ECO:0007669"/>
    <property type="project" value="UniProtKB-KW"/>
</dbReference>
<feature type="transmembrane region" description="Helical" evidence="1">
    <location>
        <begin position="7"/>
        <end position="24"/>
    </location>
</feature>
<dbReference type="PANTHER" id="PTHR46066:SF2">
    <property type="entry name" value="CHITINASE DOMAIN-CONTAINING PROTEIN 1"/>
    <property type="match status" value="1"/>
</dbReference>
<reference evidence="3" key="1">
    <citation type="submission" date="2020-10" db="EMBL/GenBank/DDBJ databases">
        <authorList>
            <person name="Gilroy R."/>
        </authorList>
    </citation>
    <scope>NUCLEOTIDE SEQUENCE</scope>
    <source>
        <strain evidence="3">CHK123-3438</strain>
    </source>
</reference>
<dbReference type="Gene3D" id="3.20.20.80">
    <property type="entry name" value="Glycosidases"/>
    <property type="match status" value="1"/>
</dbReference>
<dbReference type="EMBL" id="DVKS01000227">
    <property type="protein sequence ID" value="HIT43124.1"/>
    <property type="molecule type" value="Genomic_DNA"/>
</dbReference>